<dbReference type="eggNOG" id="KOG3061">
    <property type="taxonomic scope" value="Eukaryota"/>
</dbReference>
<dbReference type="PANTHER" id="PTHR12828:SF3">
    <property type="entry name" value="PROTEASOME MATURATION PROTEIN"/>
    <property type="match status" value="1"/>
</dbReference>
<accession>G7K6J7</accession>
<evidence type="ECO:0000313" key="5">
    <source>
        <dbReference type="Proteomes" id="UP000002051"/>
    </source>
</evidence>
<protein>
    <submittedName>
        <fullName evidence="3">Proteasome maturation factor UMP1 family protein</fullName>
    </submittedName>
</protein>
<gene>
    <name evidence="4" type="primary">11436730</name>
    <name evidence="3" type="ordered locus">MTR_5g008020</name>
</gene>
<dbReference type="HOGENOM" id="CLU_134690_1_0_1"/>
<keyword evidence="1" id="KW-0143">Chaperone</keyword>
<dbReference type="Pfam" id="PF05348">
    <property type="entry name" value="UMP1"/>
    <property type="match status" value="1"/>
</dbReference>
<reference evidence="4" key="3">
    <citation type="submission" date="2015-04" db="UniProtKB">
        <authorList>
            <consortium name="EnsemblPlants"/>
        </authorList>
    </citation>
    <scope>IDENTIFICATION</scope>
    <source>
        <strain evidence="4">cv. Jemalong A17</strain>
    </source>
</reference>
<dbReference type="EnsemblPlants" id="AES93835">
    <property type="protein sequence ID" value="AES93835"/>
    <property type="gene ID" value="MTR_5g008020"/>
</dbReference>
<dbReference type="GO" id="GO:0000502">
    <property type="term" value="C:proteasome complex"/>
    <property type="evidence" value="ECO:0007669"/>
    <property type="project" value="UniProtKB-KW"/>
</dbReference>
<reference evidence="3 5" key="1">
    <citation type="journal article" date="2011" name="Nature">
        <title>The Medicago genome provides insight into the evolution of rhizobial symbioses.</title>
        <authorList>
            <person name="Young N.D."/>
            <person name="Debelle F."/>
            <person name="Oldroyd G.E."/>
            <person name="Geurts R."/>
            <person name="Cannon S.B."/>
            <person name="Udvardi M.K."/>
            <person name="Benedito V.A."/>
            <person name="Mayer K.F."/>
            <person name="Gouzy J."/>
            <person name="Schoof H."/>
            <person name="Van de Peer Y."/>
            <person name="Proost S."/>
            <person name="Cook D.R."/>
            <person name="Meyers B.C."/>
            <person name="Spannagl M."/>
            <person name="Cheung F."/>
            <person name="De Mita S."/>
            <person name="Krishnakumar V."/>
            <person name="Gundlach H."/>
            <person name="Zhou S."/>
            <person name="Mudge J."/>
            <person name="Bharti A.K."/>
            <person name="Murray J.D."/>
            <person name="Naoumkina M.A."/>
            <person name="Rosen B."/>
            <person name="Silverstein K.A."/>
            <person name="Tang H."/>
            <person name="Rombauts S."/>
            <person name="Zhao P.X."/>
            <person name="Zhou P."/>
            <person name="Barbe V."/>
            <person name="Bardou P."/>
            <person name="Bechner M."/>
            <person name="Bellec A."/>
            <person name="Berger A."/>
            <person name="Berges H."/>
            <person name="Bidwell S."/>
            <person name="Bisseling T."/>
            <person name="Choisne N."/>
            <person name="Couloux A."/>
            <person name="Denny R."/>
            <person name="Deshpande S."/>
            <person name="Dai X."/>
            <person name="Doyle J.J."/>
            <person name="Dudez A.M."/>
            <person name="Farmer A.D."/>
            <person name="Fouteau S."/>
            <person name="Franken C."/>
            <person name="Gibelin C."/>
            <person name="Gish J."/>
            <person name="Goldstein S."/>
            <person name="Gonzalez A.J."/>
            <person name="Green P.J."/>
            <person name="Hallab A."/>
            <person name="Hartog M."/>
            <person name="Hua A."/>
            <person name="Humphray S.J."/>
            <person name="Jeong D.H."/>
            <person name="Jing Y."/>
            <person name="Jocker A."/>
            <person name="Kenton S.M."/>
            <person name="Kim D.J."/>
            <person name="Klee K."/>
            <person name="Lai H."/>
            <person name="Lang C."/>
            <person name="Lin S."/>
            <person name="Macmil S.L."/>
            <person name="Magdelenat G."/>
            <person name="Matthews L."/>
            <person name="McCorrison J."/>
            <person name="Monaghan E.L."/>
            <person name="Mun J.H."/>
            <person name="Najar F.Z."/>
            <person name="Nicholson C."/>
            <person name="Noirot C."/>
            <person name="O'Bleness M."/>
            <person name="Paule C.R."/>
            <person name="Poulain J."/>
            <person name="Prion F."/>
            <person name="Qin B."/>
            <person name="Qu C."/>
            <person name="Retzel E.F."/>
            <person name="Riddle C."/>
            <person name="Sallet E."/>
            <person name="Samain S."/>
            <person name="Samson N."/>
            <person name="Sanders I."/>
            <person name="Saurat O."/>
            <person name="Scarpelli C."/>
            <person name="Schiex T."/>
            <person name="Segurens B."/>
            <person name="Severin A.J."/>
            <person name="Sherrier D.J."/>
            <person name="Shi R."/>
            <person name="Sims S."/>
            <person name="Singer S.R."/>
            <person name="Sinharoy S."/>
            <person name="Sterck L."/>
            <person name="Viollet A."/>
            <person name="Wang B.B."/>
            <person name="Wang K."/>
            <person name="Wang M."/>
            <person name="Wang X."/>
            <person name="Warfsmann J."/>
            <person name="Weissenbach J."/>
            <person name="White D.D."/>
            <person name="White J.D."/>
            <person name="Wiley G.B."/>
            <person name="Wincker P."/>
            <person name="Xing Y."/>
            <person name="Yang L."/>
            <person name="Yao Z."/>
            <person name="Ying F."/>
            <person name="Zhai J."/>
            <person name="Zhou L."/>
            <person name="Zuber A."/>
            <person name="Denarie J."/>
            <person name="Dixon R.A."/>
            <person name="May G.D."/>
            <person name="Schwartz D.C."/>
            <person name="Rogers J."/>
            <person name="Quetier F."/>
            <person name="Town C.D."/>
            <person name="Roe B.A."/>
        </authorList>
    </citation>
    <scope>NUCLEOTIDE SEQUENCE [LARGE SCALE GENOMIC DNA]</scope>
    <source>
        <strain evidence="3">A17</strain>
        <strain evidence="4 5">cv. Jemalong A17</strain>
    </source>
</reference>
<dbReference type="STRING" id="3880.G7K6J7"/>
<dbReference type="PaxDb" id="3880-AES93835"/>
<comment type="similarity">
    <text evidence="2">Belongs to the POMP/UMP1 family.</text>
</comment>
<dbReference type="GO" id="GO:0005634">
    <property type="term" value="C:nucleus"/>
    <property type="evidence" value="ECO:0000318"/>
    <property type="project" value="GO_Central"/>
</dbReference>
<dbReference type="ExpressionAtlas" id="G7K6J7">
    <property type="expression patterns" value="differential"/>
</dbReference>
<dbReference type="Proteomes" id="UP000002051">
    <property type="component" value="Chromosome 5"/>
</dbReference>
<dbReference type="PANTHER" id="PTHR12828">
    <property type="entry name" value="PROTEASOME MATURATION PROTEIN UMP1"/>
    <property type="match status" value="1"/>
</dbReference>
<dbReference type="AlphaFoldDB" id="G7K6J7"/>
<name>G7K6J7_MEDTR</name>
<evidence type="ECO:0000256" key="1">
    <source>
        <dbReference type="ARBA" id="ARBA00023186"/>
    </source>
</evidence>
<sequence length="123" mass="13665">MEEVAKSITHQIGGIQNDALRFGLHGVKSEIVDSHPLQSSQKSASRVDEMMKKQCMVNLYGTSFPLKMDLHTQILSRFQRPPGAIPSSMLDSRESETIRPLDMHNGMEVRIGLSKGPVCPSFI</sequence>
<evidence type="ECO:0000313" key="4">
    <source>
        <dbReference type="EnsemblPlants" id="AES93835"/>
    </source>
</evidence>
<evidence type="ECO:0000256" key="2">
    <source>
        <dbReference type="ARBA" id="ARBA00043974"/>
    </source>
</evidence>
<dbReference type="GO" id="GO:0043248">
    <property type="term" value="P:proteasome assembly"/>
    <property type="evidence" value="ECO:0000318"/>
    <property type="project" value="GO_Central"/>
</dbReference>
<dbReference type="GO" id="GO:0005737">
    <property type="term" value="C:cytoplasm"/>
    <property type="evidence" value="ECO:0000318"/>
    <property type="project" value="GO_Central"/>
</dbReference>
<keyword evidence="3" id="KW-0647">Proteasome</keyword>
<reference evidence="3 5" key="2">
    <citation type="journal article" date="2014" name="BMC Genomics">
        <title>An improved genome release (version Mt4.0) for the model legume Medicago truncatula.</title>
        <authorList>
            <person name="Tang H."/>
            <person name="Krishnakumar V."/>
            <person name="Bidwell S."/>
            <person name="Rosen B."/>
            <person name="Chan A."/>
            <person name="Zhou S."/>
            <person name="Gentzbittel L."/>
            <person name="Childs K.L."/>
            <person name="Yandell M."/>
            <person name="Gundlach H."/>
            <person name="Mayer K.F."/>
            <person name="Schwartz D.C."/>
            <person name="Town C.D."/>
        </authorList>
    </citation>
    <scope>GENOME REANNOTATION</scope>
    <source>
        <strain evidence="4 5">cv. Jemalong A17</strain>
    </source>
</reference>
<organism evidence="3 5">
    <name type="scientific">Medicago truncatula</name>
    <name type="common">Barrel medic</name>
    <name type="synonym">Medicago tribuloides</name>
    <dbReference type="NCBI Taxonomy" id="3880"/>
    <lineage>
        <taxon>Eukaryota</taxon>
        <taxon>Viridiplantae</taxon>
        <taxon>Streptophyta</taxon>
        <taxon>Embryophyta</taxon>
        <taxon>Tracheophyta</taxon>
        <taxon>Spermatophyta</taxon>
        <taxon>Magnoliopsida</taxon>
        <taxon>eudicotyledons</taxon>
        <taxon>Gunneridae</taxon>
        <taxon>Pentapetalae</taxon>
        <taxon>rosids</taxon>
        <taxon>fabids</taxon>
        <taxon>Fabales</taxon>
        <taxon>Fabaceae</taxon>
        <taxon>Papilionoideae</taxon>
        <taxon>50 kb inversion clade</taxon>
        <taxon>NPAAA clade</taxon>
        <taxon>Hologalegina</taxon>
        <taxon>IRL clade</taxon>
        <taxon>Trifolieae</taxon>
        <taxon>Medicago</taxon>
    </lineage>
</organism>
<dbReference type="EMBL" id="CM001221">
    <property type="protein sequence ID" value="AES93835.1"/>
    <property type="molecule type" value="Genomic_DNA"/>
</dbReference>
<proteinExistence type="inferred from homology"/>
<dbReference type="OMA" id="WDEKKRF"/>
<keyword evidence="5" id="KW-1185">Reference proteome</keyword>
<evidence type="ECO:0000313" key="3">
    <source>
        <dbReference type="EMBL" id="AES93835.1"/>
    </source>
</evidence>
<dbReference type="OrthoDB" id="15001at2759"/>
<dbReference type="InterPro" id="IPR008012">
    <property type="entry name" value="Ump1"/>
</dbReference>